<sequence length="66" mass="7849">MSRHKSFLRDMTRKVILANYRKFSFTFASELKNLNKLHCCLKGEIILKKNIQDFTFTTIDSNLLEH</sequence>
<evidence type="ECO:0000313" key="2">
    <source>
        <dbReference type="Proteomes" id="UP000276133"/>
    </source>
</evidence>
<protein>
    <submittedName>
        <fullName evidence="1">Uncharacterized protein</fullName>
    </submittedName>
</protein>
<proteinExistence type="predicted"/>
<dbReference type="AlphaFoldDB" id="A0A3M7S741"/>
<reference evidence="1 2" key="1">
    <citation type="journal article" date="2018" name="Sci. Rep.">
        <title>Genomic signatures of local adaptation to the degree of environmental predictability in rotifers.</title>
        <authorList>
            <person name="Franch-Gras L."/>
            <person name="Hahn C."/>
            <person name="Garcia-Roger E.M."/>
            <person name="Carmona M.J."/>
            <person name="Serra M."/>
            <person name="Gomez A."/>
        </authorList>
    </citation>
    <scope>NUCLEOTIDE SEQUENCE [LARGE SCALE GENOMIC DNA]</scope>
    <source>
        <strain evidence="1">HYR1</strain>
    </source>
</reference>
<keyword evidence="2" id="KW-1185">Reference proteome</keyword>
<name>A0A3M7S741_BRAPC</name>
<evidence type="ECO:0000313" key="1">
    <source>
        <dbReference type="EMBL" id="RNA31447.1"/>
    </source>
</evidence>
<comment type="caution">
    <text evidence="1">The sequence shown here is derived from an EMBL/GenBank/DDBJ whole genome shotgun (WGS) entry which is preliminary data.</text>
</comment>
<dbReference type="EMBL" id="REGN01001941">
    <property type="protein sequence ID" value="RNA31447.1"/>
    <property type="molecule type" value="Genomic_DNA"/>
</dbReference>
<gene>
    <name evidence="1" type="ORF">BpHYR1_010616</name>
</gene>
<dbReference type="Proteomes" id="UP000276133">
    <property type="component" value="Unassembled WGS sequence"/>
</dbReference>
<organism evidence="1 2">
    <name type="scientific">Brachionus plicatilis</name>
    <name type="common">Marine rotifer</name>
    <name type="synonym">Brachionus muelleri</name>
    <dbReference type="NCBI Taxonomy" id="10195"/>
    <lineage>
        <taxon>Eukaryota</taxon>
        <taxon>Metazoa</taxon>
        <taxon>Spiralia</taxon>
        <taxon>Gnathifera</taxon>
        <taxon>Rotifera</taxon>
        <taxon>Eurotatoria</taxon>
        <taxon>Monogononta</taxon>
        <taxon>Pseudotrocha</taxon>
        <taxon>Ploima</taxon>
        <taxon>Brachionidae</taxon>
        <taxon>Brachionus</taxon>
    </lineage>
</organism>
<accession>A0A3M7S741</accession>